<evidence type="ECO:0000313" key="4">
    <source>
        <dbReference type="Proteomes" id="UP001596058"/>
    </source>
</evidence>
<organism evidence="3 4">
    <name type="scientific">Nonomuraea insulae</name>
    <dbReference type="NCBI Taxonomy" id="1616787"/>
    <lineage>
        <taxon>Bacteria</taxon>
        <taxon>Bacillati</taxon>
        <taxon>Actinomycetota</taxon>
        <taxon>Actinomycetes</taxon>
        <taxon>Streptosporangiales</taxon>
        <taxon>Streptosporangiaceae</taxon>
        <taxon>Nonomuraea</taxon>
    </lineage>
</organism>
<keyword evidence="2" id="KW-1133">Transmembrane helix</keyword>
<evidence type="ECO:0000256" key="2">
    <source>
        <dbReference type="SAM" id="Phobius"/>
    </source>
</evidence>
<dbReference type="RefSeq" id="WP_379515430.1">
    <property type="nucleotide sequence ID" value="NZ_JBHSPA010000023.1"/>
</dbReference>
<protein>
    <submittedName>
        <fullName evidence="3">Uncharacterized protein</fullName>
    </submittedName>
</protein>
<evidence type="ECO:0000313" key="3">
    <source>
        <dbReference type="EMBL" id="MFC5825918.1"/>
    </source>
</evidence>
<name>A0ABW1CN56_9ACTN</name>
<accession>A0ABW1CN56</accession>
<evidence type="ECO:0000256" key="1">
    <source>
        <dbReference type="SAM" id="MobiDB-lite"/>
    </source>
</evidence>
<gene>
    <name evidence="3" type="ORF">ACFPZ3_18805</name>
</gene>
<keyword evidence="2" id="KW-0472">Membrane</keyword>
<feature type="region of interest" description="Disordered" evidence="1">
    <location>
        <begin position="30"/>
        <end position="80"/>
    </location>
</feature>
<feature type="transmembrane region" description="Helical" evidence="2">
    <location>
        <begin position="6"/>
        <end position="27"/>
    </location>
</feature>
<reference evidence="4" key="1">
    <citation type="journal article" date="2019" name="Int. J. Syst. Evol. Microbiol.">
        <title>The Global Catalogue of Microorganisms (GCM) 10K type strain sequencing project: providing services to taxonomists for standard genome sequencing and annotation.</title>
        <authorList>
            <consortium name="The Broad Institute Genomics Platform"/>
            <consortium name="The Broad Institute Genome Sequencing Center for Infectious Disease"/>
            <person name="Wu L."/>
            <person name="Ma J."/>
        </authorList>
    </citation>
    <scope>NUCLEOTIDE SEQUENCE [LARGE SCALE GENOMIC DNA]</scope>
    <source>
        <strain evidence="4">CCUG 53903</strain>
    </source>
</reference>
<keyword evidence="2" id="KW-0812">Transmembrane</keyword>
<sequence>MTVSTIVAAGFVIAIAFIAVRAVWSLLTGRPSMRRGSGYPGFPPGGHSSMPGAGGGWDGSSGGDGGGGGGGDGGGGGGGC</sequence>
<comment type="caution">
    <text evidence="3">The sequence shown here is derived from an EMBL/GenBank/DDBJ whole genome shotgun (WGS) entry which is preliminary data.</text>
</comment>
<proteinExistence type="predicted"/>
<feature type="compositionally biased region" description="Gly residues" evidence="1">
    <location>
        <begin position="52"/>
        <end position="80"/>
    </location>
</feature>
<keyword evidence="4" id="KW-1185">Reference proteome</keyword>
<dbReference type="EMBL" id="JBHSPA010000023">
    <property type="protein sequence ID" value="MFC5825918.1"/>
    <property type="molecule type" value="Genomic_DNA"/>
</dbReference>
<dbReference type="Proteomes" id="UP001596058">
    <property type="component" value="Unassembled WGS sequence"/>
</dbReference>